<dbReference type="InterPro" id="IPR000640">
    <property type="entry name" value="EFG_V-like"/>
</dbReference>
<keyword evidence="4 8" id="KW-0378">Hydrolase</keyword>
<feature type="domain" description="Tr-type G" evidence="9">
    <location>
        <begin position="54"/>
        <end position="235"/>
    </location>
</feature>
<dbReference type="Pfam" id="PF00679">
    <property type="entry name" value="EFG_C"/>
    <property type="match status" value="1"/>
</dbReference>
<dbReference type="Pfam" id="PF06421">
    <property type="entry name" value="LepA_C"/>
    <property type="match status" value="1"/>
</dbReference>
<comment type="subcellular location">
    <subcellularLocation>
        <location evidence="8">Mitochondrion inner membrane</location>
        <topology evidence="8">Peripheral membrane protein</topology>
        <orientation evidence="8">Matrix side</orientation>
    </subcellularLocation>
</comment>
<dbReference type="Gene3D" id="3.40.50.300">
    <property type="entry name" value="P-loop containing nucleotide triphosphate hydrolases"/>
    <property type="match status" value="1"/>
</dbReference>
<dbReference type="CDD" id="cd03699">
    <property type="entry name" value="EF4_II"/>
    <property type="match status" value="1"/>
</dbReference>
<dbReference type="Gene3D" id="3.30.70.870">
    <property type="entry name" value="Elongation Factor G (Translational Gtpase), domain 3"/>
    <property type="match status" value="1"/>
</dbReference>
<dbReference type="NCBIfam" id="TIGR00231">
    <property type="entry name" value="small_GTP"/>
    <property type="match status" value="1"/>
</dbReference>
<dbReference type="HAMAP" id="MF_00071">
    <property type="entry name" value="LepA"/>
    <property type="match status" value="1"/>
</dbReference>
<keyword evidence="2 8" id="KW-0547">Nucleotide-binding</keyword>
<dbReference type="Gene3D" id="3.30.70.240">
    <property type="match status" value="1"/>
</dbReference>
<dbReference type="GeneID" id="107073031"/>
<dbReference type="InterPro" id="IPR005225">
    <property type="entry name" value="Small_GTP-bd"/>
</dbReference>
<dbReference type="SUPFAM" id="SSF52540">
    <property type="entry name" value="P-loop containing nucleoside triphosphate hydrolases"/>
    <property type="match status" value="1"/>
</dbReference>
<keyword evidence="3 8" id="KW-0999">Mitochondrion inner membrane</keyword>
<comment type="similarity">
    <text evidence="8">Belongs to the GTP-binding elongation factor family. LepA subfamily.</text>
</comment>
<keyword evidence="7 8" id="KW-0472">Membrane</keyword>
<evidence type="ECO:0000256" key="4">
    <source>
        <dbReference type="ARBA" id="ARBA00022801"/>
    </source>
</evidence>
<evidence type="ECO:0000313" key="10">
    <source>
        <dbReference type="Proteomes" id="UP000694924"/>
    </source>
</evidence>
<proteinExistence type="inferred from homology"/>
<evidence type="ECO:0000256" key="3">
    <source>
        <dbReference type="ARBA" id="ARBA00022792"/>
    </source>
</evidence>
<comment type="function">
    <text evidence="8">Promotes mitochondrial protein synthesis. May act as a fidelity factor of the translation reaction, by catalyzing a one-codon backward translocation of tRNAs on improperly translocated ribosomes. Binds to mitochondrial ribosomes in a GTP-dependent manner.</text>
</comment>
<name>A0ABM1J8W9_POLDO</name>
<gene>
    <name evidence="11" type="primary">LOC107073031</name>
</gene>
<dbReference type="SUPFAM" id="SSF50447">
    <property type="entry name" value="Translation proteins"/>
    <property type="match status" value="1"/>
</dbReference>
<accession>A0ABM1J8W9</accession>
<dbReference type="PRINTS" id="PR00315">
    <property type="entry name" value="ELONGATNFCT"/>
</dbReference>
<evidence type="ECO:0000259" key="9">
    <source>
        <dbReference type="PROSITE" id="PS51722"/>
    </source>
</evidence>
<dbReference type="InterPro" id="IPR006297">
    <property type="entry name" value="EF-4"/>
</dbReference>
<sequence>MLFGNFVKRLNRLQINYIFHNTEKIKHGTRCLYMQKETYSTNKNVEKNNEVPIENIRNFSIIAHVDHGKSTLADRLLEMTGAIKKNSGKQVLDTLQVEKERGITVKAQTASLTYSYEGQNYLLNLIDTPGHVDFSSEVYRSLAACQGVVLLVDANDGVQAQTVANYYLAIQTELVVIPVINKIDLPAADPERVKKQLETLFGIKGNDVLKISAKLGTGVEELLQAILKRLPPPPVNRNLPFRGLIFDSWYEKYKGAVSLIYVKDGSLSVGEQIISFASKKSYEVKDLAILRPEEEHVKTLFAGEVGSIKCNMKTSKEAYIGDTLYKKGHPVEPIGGFKAVKPMVFAGVYPMDQSHFIKLQSAIEKLILNDSAVEVVPSSSAALGRGWRAGFLGLLHMEVFIQRLEQEYGAEPIVTAPGVTYKAKIIGKKNIALYKGEIVVFNNPIDYPDKQITEEYYEPMIIGTIITPDEYIGPIMSLCLEKRAIEKLNQNIGNNRTLLKFSMPLNEVVLDFHDKLKTITSGYASFDYEDDDYQVSEIVKLNILLNGKVIEELSTIVHCTKAKEVGKRMCTKLLDIIPRQSFEISIQAAVGGKILSRENLKAFRKDVTAKLYGGDVTRRMKLLAKQKEGKSKMRMIGNIVLPRETFINVLKR</sequence>
<keyword evidence="5 8" id="KW-0496">Mitochondrion</keyword>
<dbReference type="InterPro" id="IPR038363">
    <property type="entry name" value="LepA_C_sf"/>
</dbReference>
<dbReference type="InterPro" id="IPR009000">
    <property type="entry name" value="Transl_B-barrel_sf"/>
</dbReference>
<dbReference type="InterPro" id="IPR000795">
    <property type="entry name" value="T_Tr_GTP-bd_dom"/>
</dbReference>
<protein>
    <recommendedName>
        <fullName evidence="8">Translation factor GUF1 homolog, mitochondrial</fullName>
        <ecNumber evidence="8">3.6.5.n1</ecNumber>
    </recommendedName>
    <alternativeName>
        <fullName evidence="8">Elongation factor 4 homolog</fullName>
        <shortName evidence="8">EF-4</shortName>
    </alternativeName>
    <alternativeName>
        <fullName evidence="8">GTPase GUF1 homolog</fullName>
    </alternativeName>
    <alternativeName>
        <fullName evidence="8">Ribosomal back-translocase</fullName>
    </alternativeName>
</protein>
<evidence type="ECO:0000256" key="6">
    <source>
        <dbReference type="ARBA" id="ARBA00023134"/>
    </source>
</evidence>
<dbReference type="InterPro" id="IPR027417">
    <property type="entry name" value="P-loop_NTPase"/>
</dbReference>
<dbReference type="Proteomes" id="UP000694924">
    <property type="component" value="Unplaced"/>
</dbReference>
<dbReference type="Gene3D" id="2.40.30.10">
    <property type="entry name" value="Translation factors"/>
    <property type="match status" value="1"/>
</dbReference>
<evidence type="ECO:0000256" key="2">
    <source>
        <dbReference type="ARBA" id="ARBA00022741"/>
    </source>
</evidence>
<dbReference type="SUPFAM" id="SSF54980">
    <property type="entry name" value="EF-G C-terminal domain-like"/>
    <property type="match status" value="2"/>
</dbReference>
<feature type="binding site" evidence="8">
    <location>
        <begin position="127"/>
        <end position="131"/>
    </location>
    <ligand>
        <name>GTP</name>
        <dbReference type="ChEBI" id="CHEBI:37565"/>
    </ligand>
</feature>
<evidence type="ECO:0000313" key="11">
    <source>
        <dbReference type="RefSeq" id="XP_015188907.1"/>
    </source>
</evidence>
<dbReference type="CDD" id="cd01890">
    <property type="entry name" value="LepA"/>
    <property type="match status" value="1"/>
</dbReference>
<dbReference type="EC" id="3.6.5.n1" evidence="8"/>
<evidence type="ECO:0000256" key="7">
    <source>
        <dbReference type="ARBA" id="ARBA00023136"/>
    </source>
</evidence>
<dbReference type="InterPro" id="IPR035647">
    <property type="entry name" value="EFG_III/V"/>
</dbReference>
<dbReference type="PANTHER" id="PTHR43512">
    <property type="entry name" value="TRANSLATION FACTOR GUF1-RELATED"/>
    <property type="match status" value="1"/>
</dbReference>
<feature type="binding site" evidence="8">
    <location>
        <begin position="63"/>
        <end position="70"/>
    </location>
    <ligand>
        <name>GTP</name>
        <dbReference type="ChEBI" id="CHEBI:37565"/>
    </ligand>
</feature>
<dbReference type="PROSITE" id="PS51722">
    <property type="entry name" value="G_TR_2"/>
    <property type="match status" value="1"/>
</dbReference>
<keyword evidence="10" id="KW-1185">Reference proteome</keyword>
<reference evidence="11" key="1">
    <citation type="submission" date="2025-08" db="UniProtKB">
        <authorList>
            <consortium name="RefSeq"/>
        </authorList>
    </citation>
    <scope>IDENTIFICATION</scope>
    <source>
        <tissue evidence="11">Whole body</tissue>
    </source>
</reference>
<dbReference type="NCBIfam" id="TIGR01393">
    <property type="entry name" value="lepA"/>
    <property type="match status" value="1"/>
</dbReference>
<evidence type="ECO:0000256" key="5">
    <source>
        <dbReference type="ARBA" id="ARBA00023128"/>
    </source>
</evidence>
<dbReference type="InterPro" id="IPR031157">
    <property type="entry name" value="G_TR_CS"/>
</dbReference>
<organism evidence="10 11">
    <name type="scientific">Polistes dominula</name>
    <name type="common">European paper wasp</name>
    <name type="synonym">Vespa dominula</name>
    <dbReference type="NCBI Taxonomy" id="743375"/>
    <lineage>
        <taxon>Eukaryota</taxon>
        <taxon>Metazoa</taxon>
        <taxon>Ecdysozoa</taxon>
        <taxon>Arthropoda</taxon>
        <taxon>Hexapoda</taxon>
        <taxon>Insecta</taxon>
        <taxon>Pterygota</taxon>
        <taxon>Neoptera</taxon>
        <taxon>Endopterygota</taxon>
        <taxon>Hymenoptera</taxon>
        <taxon>Apocrita</taxon>
        <taxon>Aculeata</taxon>
        <taxon>Vespoidea</taxon>
        <taxon>Vespidae</taxon>
        <taxon>Polistinae</taxon>
        <taxon>Polistini</taxon>
        <taxon>Polistes</taxon>
    </lineage>
</organism>
<evidence type="ECO:0000256" key="8">
    <source>
        <dbReference type="HAMAP-Rule" id="MF_03137"/>
    </source>
</evidence>
<dbReference type="CDD" id="cd16260">
    <property type="entry name" value="EF4_III"/>
    <property type="match status" value="1"/>
</dbReference>
<dbReference type="InterPro" id="IPR035654">
    <property type="entry name" value="LepA_IV"/>
</dbReference>
<dbReference type="PANTHER" id="PTHR43512:SF7">
    <property type="entry name" value="TRANSLATION FACTOR GUF1, MITOCHONDRIAL"/>
    <property type="match status" value="1"/>
</dbReference>
<dbReference type="CDD" id="cd03709">
    <property type="entry name" value="lepA_C"/>
    <property type="match status" value="1"/>
</dbReference>
<feature type="binding site" evidence="8">
    <location>
        <begin position="181"/>
        <end position="184"/>
    </location>
    <ligand>
        <name>GTP</name>
        <dbReference type="ChEBI" id="CHEBI:37565"/>
    </ligand>
</feature>
<dbReference type="Gene3D" id="3.30.70.2570">
    <property type="entry name" value="Elongation factor 4, C-terminal domain"/>
    <property type="match status" value="1"/>
</dbReference>
<comment type="catalytic activity">
    <reaction evidence="8">
        <text>GTP + H2O = GDP + phosphate + H(+)</text>
        <dbReference type="Rhea" id="RHEA:19669"/>
        <dbReference type="ChEBI" id="CHEBI:15377"/>
        <dbReference type="ChEBI" id="CHEBI:15378"/>
        <dbReference type="ChEBI" id="CHEBI:37565"/>
        <dbReference type="ChEBI" id="CHEBI:43474"/>
        <dbReference type="ChEBI" id="CHEBI:58189"/>
        <dbReference type="EC" id="3.6.5.n1"/>
    </reaction>
</comment>
<dbReference type="RefSeq" id="XP_015188907.1">
    <property type="nucleotide sequence ID" value="XM_015333421.1"/>
</dbReference>
<dbReference type="InterPro" id="IPR013842">
    <property type="entry name" value="LepA_CTD"/>
</dbReference>
<keyword evidence="8" id="KW-0648">Protein biosynthesis</keyword>
<comment type="similarity">
    <text evidence="1">Belongs to the TRAFAC class translation factor GTPase superfamily. Classic translation factor GTPase family. LepA subfamily.</text>
</comment>
<dbReference type="Pfam" id="PF00009">
    <property type="entry name" value="GTP_EFTU"/>
    <property type="match status" value="1"/>
</dbReference>
<evidence type="ECO:0000256" key="1">
    <source>
        <dbReference type="ARBA" id="ARBA00005454"/>
    </source>
</evidence>
<keyword evidence="6 8" id="KW-0342">GTP-binding</keyword>
<dbReference type="PROSITE" id="PS00301">
    <property type="entry name" value="G_TR_1"/>
    <property type="match status" value="1"/>
</dbReference>